<sequence>MCKRTLPHQNHTLTTLRHIRNHSKKEMTNYARSANITIRKSYMDNFQYIRDDPDSAFENKINQIYLLMHKMKNFKRLCIGSANCEIVAKKMWRKKNCGEKTTVYRRQGDLVLEFYERQRGSCKGLIVISYFKHSSEISVSKGKEYIVILETHYLNTLVFTLKTHRRGVNLIFGT</sequence>
<protein>
    <submittedName>
        <fullName evidence="1">Uncharacterized protein</fullName>
    </submittedName>
</protein>
<accession>A0A2I1DRS4</accession>
<dbReference type="EMBL" id="LLXJ01000326">
    <property type="protein sequence ID" value="PKC11203.1"/>
    <property type="molecule type" value="Genomic_DNA"/>
</dbReference>
<evidence type="ECO:0000313" key="2">
    <source>
        <dbReference type="Proteomes" id="UP000232722"/>
    </source>
</evidence>
<organism evidence="1 2">
    <name type="scientific">Rhizophagus irregularis</name>
    <dbReference type="NCBI Taxonomy" id="588596"/>
    <lineage>
        <taxon>Eukaryota</taxon>
        <taxon>Fungi</taxon>
        <taxon>Fungi incertae sedis</taxon>
        <taxon>Mucoromycota</taxon>
        <taxon>Glomeromycotina</taxon>
        <taxon>Glomeromycetes</taxon>
        <taxon>Glomerales</taxon>
        <taxon>Glomeraceae</taxon>
        <taxon>Rhizophagus</taxon>
    </lineage>
</organism>
<dbReference type="AlphaFoldDB" id="A0A2I1DRS4"/>
<reference evidence="1 2" key="2">
    <citation type="submission" date="2017-09" db="EMBL/GenBank/DDBJ databases">
        <title>Extensive intraspecific genome diversity in a model arbuscular mycorrhizal fungus.</title>
        <authorList>
            <person name="Chen E.C."/>
            <person name="Morin E."/>
            <person name="Beaudet D."/>
            <person name="Noel J."/>
            <person name="Ndikumana S."/>
            <person name="Charron P."/>
            <person name="St-Onge C."/>
            <person name="Giorgi J."/>
            <person name="Grigoriev I.V."/>
            <person name="Roux C."/>
            <person name="Martin F.M."/>
            <person name="Corradi N."/>
        </authorList>
    </citation>
    <scope>NUCLEOTIDE SEQUENCE [LARGE SCALE GENOMIC DNA]</scope>
    <source>
        <strain evidence="1 2">A5</strain>
    </source>
</reference>
<dbReference type="VEuPathDB" id="FungiDB:FUN_023647"/>
<comment type="caution">
    <text evidence="1">The sequence shown here is derived from an EMBL/GenBank/DDBJ whole genome shotgun (WGS) entry which is preliminary data.</text>
</comment>
<proteinExistence type="predicted"/>
<reference evidence="1 2" key="1">
    <citation type="submission" date="2016-04" db="EMBL/GenBank/DDBJ databases">
        <title>Genome analyses suggest a sexual origin of heterokaryosis in a supposedly ancient asexual fungus.</title>
        <authorList>
            <person name="Ropars J."/>
            <person name="Sedzielewska K."/>
            <person name="Noel J."/>
            <person name="Charron P."/>
            <person name="Farinelli L."/>
            <person name="Marton T."/>
            <person name="Kruger M."/>
            <person name="Pelin A."/>
            <person name="Brachmann A."/>
            <person name="Corradi N."/>
        </authorList>
    </citation>
    <scope>NUCLEOTIDE SEQUENCE [LARGE SCALE GENOMIC DNA]</scope>
    <source>
        <strain evidence="1 2">A5</strain>
    </source>
</reference>
<name>A0A2I1DRS4_9GLOM</name>
<gene>
    <name evidence="1" type="ORF">RhiirA5_374061</name>
</gene>
<dbReference type="Proteomes" id="UP000232722">
    <property type="component" value="Unassembled WGS sequence"/>
</dbReference>
<evidence type="ECO:0000313" key="1">
    <source>
        <dbReference type="EMBL" id="PKC11203.1"/>
    </source>
</evidence>